<comment type="caution">
    <text evidence="1">The sequence shown here is derived from an EMBL/GenBank/DDBJ whole genome shotgun (WGS) entry which is preliminary data.</text>
</comment>
<evidence type="ECO:0008006" key="3">
    <source>
        <dbReference type="Google" id="ProtNLM"/>
    </source>
</evidence>
<gene>
    <name evidence="1" type="ORF">EDD52_1505</name>
</gene>
<evidence type="ECO:0000313" key="1">
    <source>
        <dbReference type="EMBL" id="TCS49506.1"/>
    </source>
</evidence>
<dbReference type="AlphaFoldDB" id="A0A4R3IN51"/>
<protein>
    <recommendedName>
        <fullName evidence="3">Avidin family protein</fullName>
    </recommendedName>
</protein>
<reference evidence="1 2" key="1">
    <citation type="submission" date="2019-03" db="EMBL/GenBank/DDBJ databases">
        <title>Genomic Encyclopedia of Type Strains, Phase IV (KMG-IV): sequencing the most valuable type-strain genomes for metagenomic binning, comparative biology and taxonomic classification.</title>
        <authorList>
            <person name="Goeker M."/>
        </authorList>
    </citation>
    <scope>NUCLEOTIDE SEQUENCE [LARGE SCALE GENOMIC DNA]</scope>
    <source>
        <strain evidence="1 2">DSM 104836</strain>
    </source>
</reference>
<dbReference type="EMBL" id="SLZU01000050">
    <property type="protein sequence ID" value="TCS49506.1"/>
    <property type="molecule type" value="Genomic_DNA"/>
</dbReference>
<proteinExistence type="predicted"/>
<accession>A0A4R3IN51</accession>
<dbReference type="Proteomes" id="UP000295696">
    <property type="component" value="Unassembled WGS sequence"/>
</dbReference>
<evidence type="ECO:0000313" key="2">
    <source>
        <dbReference type="Proteomes" id="UP000295696"/>
    </source>
</evidence>
<name>A0A4R3IN51_9RHOB</name>
<organism evidence="1 2">
    <name type="scientific">Primorskyibacter sedentarius</name>
    <dbReference type="NCBI Taxonomy" id="745311"/>
    <lineage>
        <taxon>Bacteria</taxon>
        <taxon>Pseudomonadati</taxon>
        <taxon>Pseudomonadota</taxon>
        <taxon>Alphaproteobacteria</taxon>
        <taxon>Rhodobacterales</taxon>
        <taxon>Roseobacteraceae</taxon>
        <taxon>Primorskyibacter</taxon>
    </lineage>
</organism>
<dbReference type="RefSeq" id="WP_132248966.1">
    <property type="nucleotide sequence ID" value="NZ_SLZU01000050.1"/>
</dbReference>
<sequence>MPQIVQVAAITLATLGTGAVTMSVMNEDIPDLEVPQGPWISSGALDDRSFEILGRDENSGAVFDGLLAFRNGTFQSADCQEYCNFGWSDYLTKEIDGVVHFTTTAACPEAPHTVVFYGQVKGDDIALELTWTTRRWYWTNQIVMTATGAMVPTTGARAEG</sequence>
<dbReference type="OrthoDB" id="6119866at2"/>
<keyword evidence="2" id="KW-1185">Reference proteome</keyword>